<evidence type="ECO:0000259" key="2">
    <source>
        <dbReference type="Pfam" id="PF16334"/>
    </source>
</evidence>
<feature type="chain" id="PRO_5034856993" evidence="1">
    <location>
        <begin position="18"/>
        <end position="793"/>
    </location>
</feature>
<sequence>MRATSWAAIPLIQQALARLLSEEALLGPIEGLNLTYSPARPPSIPLAVRSPYVSIWSSTSGGNSINSKDVTFWNGAEVGWEGAIVVDGVGYEYLGAGFRNLPEDLRRNLQSAIPSSVVYDSSSSVFTLTAGPVEVKASFLSPVLPDDLCRTSVPLSYLNTSWISLDGHPHSVKLYADVSSTMLTQDDDDITGILSDYRKDSSINSHIRPSTVLSWQFSRLTPLEYGESSEFARWGSVVHATSAGDASELKYQSGGSLAVRTSYLSNHTLSNTEGSLLRDDIADDAVFAFSHSFGSVKSGSTLYTVGSIQDPIIQYTSSAGLAGLHPWWTQCYNGSYDMIPAHYDEYHEALKNSSEWDSTLRADIDMYYSSSQVDVKPDENATSSTMNGTDQFGTPYTFNPDSAYGWLNTSDPELPAIAVPFVSESDNYYAILALSARQAMGAYVLTGRMDLPNETGESSEPMMFQKEISSNGNVNTVDVMFPAMPFFLYANPMLLKWVMDPLFLYQESNYYPNAHSIHDIGSHFPNATGHLDGADEPMTVEECGNMIIMSYAVFKFMNDSSEGTEYLRQHFTSLERWAGFLEENALIPESQLSTDDFAGHLVNQTDLAIKGIIALKAMANICELVGNKDCHSWSKTADDYYLQWEEMAIDPTGRHTQLSYQHRSSWGTLYNTYSDKLLDLGVVSQQIHDLQSAWYPYVSQVFGIPLDSRSMQTKSDWEMWAAATCQPSTRRLIVNSLVYWLNNTEFNVPFSDRFQTTGYGGRPEGADFMARPVVGGHFSFLALLKAEKLKENS</sequence>
<proteinExistence type="predicted"/>
<dbReference type="InterPro" id="IPR008928">
    <property type="entry name" value="6-hairpin_glycosidase_sf"/>
</dbReference>
<dbReference type="Pfam" id="PF16335">
    <property type="entry name" value="GtaA_6_Hairpin"/>
    <property type="match status" value="1"/>
</dbReference>
<dbReference type="PANTHER" id="PTHR31987">
    <property type="entry name" value="GLUTAMINASE A-RELATED"/>
    <property type="match status" value="1"/>
</dbReference>
<evidence type="ECO:0000313" key="6">
    <source>
        <dbReference type="Proteomes" id="UP000660729"/>
    </source>
</evidence>
<feature type="domain" description="DUF4964" evidence="2">
    <location>
        <begin position="39"/>
        <end position="96"/>
    </location>
</feature>
<dbReference type="Proteomes" id="UP000660729">
    <property type="component" value="Unassembled WGS sequence"/>
</dbReference>
<feature type="signal peptide" evidence="1">
    <location>
        <begin position="1"/>
        <end position="17"/>
    </location>
</feature>
<dbReference type="InterPro" id="IPR052743">
    <property type="entry name" value="Glutaminase_GtaA"/>
</dbReference>
<dbReference type="InterPro" id="IPR033433">
    <property type="entry name" value="GtaA_N"/>
</dbReference>
<dbReference type="Pfam" id="PF17168">
    <property type="entry name" value="DUF5127"/>
    <property type="match status" value="1"/>
</dbReference>
<reference evidence="5" key="1">
    <citation type="submission" date="2020-04" db="EMBL/GenBank/DDBJ databases">
        <title>Draft genome resource of the tomato pathogen Pseudocercospora fuligena.</title>
        <authorList>
            <person name="Zaccaron A."/>
        </authorList>
    </citation>
    <scope>NUCLEOTIDE SEQUENCE</scope>
    <source>
        <strain evidence="5">PF001</strain>
    </source>
</reference>
<name>A0A8H6RGE7_9PEZI</name>
<dbReference type="InterPro" id="IPR032515">
    <property type="entry name" value="DUF4964"/>
</dbReference>
<dbReference type="OrthoDB" id="431715at2759"/>
<dbReference type="EMBL" id="JABCIY010000175">
    <property type="protein sequence ID" value="KAF7190057.1"/>
    <property type="molecule type" value="Genomic_DNA"/>
</dbReference>
<evidence type="ECO:0000259" key="4">
    <source>
        <dbReference type="Pfam" id="PF17168"/>
    </source>
</evidence>
<gene>
    <name evidence="5" type="ORF">HII31_08388</name>
</gene>
<comment type="caution">
    <text evidence="5">The sequence shown here is derived from an EMBL/GenBank/DDBJ whole genome shotgun (WGS) entry which is preliminary data.</text>
</comment>
<feature type="domain" description="Glutaminase A N-terminal" evidence="4">
    <location>
        <begin position="123"/>
        <end position="363"/>
    </location>
</feature>
<dbReference type="InterPro" id="IPR032514">
    <property type="entry name" value="GtaA_central"/>
</dbReference>
<dbReference type="GO" id="GO:0005975">
    <property type="term" value="P:carbohydrate metabolic process"/>
    <property type="evidence" value="ECO:0007669"/>
    <property type="project" value="InterPro"/>
</dbReference>
<keyword evidence="6" id="KW-1185">Reference proteome</keyword>
<protein>
    <submittedName>
        <fullName evidence="5">Glutaminase A</fullName>
    </submittedName>
</protein>
<feature type="domain" description="Glutaminase A central" evidence="3">
    <location>
        <begin position="425"/>
        <end position="780"/>
    </location>
</feature>
<dbReference type="Pfam" id="PF16334">
    <property type="entry name" value="DUF4964"/>
    <property type="match status" value="1"/>
</dbReference>
<evidence type="ECO:0000256" key="1">
    <source>
        <dbReference type="SAM" id="SignalP"/>
    </source>
</evidence>
<dbReference type="PANTHER" id="PTHR31987:SF1">
    <property type="entry name" value="GLUTAMINASE A"/>
    <property type="match status" value="1"/>
</dbReference>
<organism evidence="5 6">
    <name type="scientific">Pseudocercospora fuligena</name>
    <dbReference type="NCBI Taxonomy" id="685502"/>
    <lineage>
        <taxon>Eukaryota</taxon>
        <taxon>Fungi</taxon>
        <taxon>Dikarya</taxon>
        <taxon>Ascomycota</taxon>
        <taxon>Pezizomycotina</taxon>
        <taxon>Dothideomycetes</taxon>
        <taxon>Dothideomycetidae</taxon>
        <taxon>Mycosphaerellales</taxon>
        <taxon>Mycosphaerellaceae</taxon>
        <taxon>Pseudocercospora</taxon>
    </lineage>
</organism>
<dbReference type="SUPFAM" id="SSF48208">
    <property type="entry name" value="Six-hairpin glycosidases"/>
    <property type="match status" value="1"/>
</dbReference>
<evidence type="ECO:0000259" key="3">
    <source>
        <dbReference type="Pfam" id="PF16335"/>
    </source>
</evidence>
<keyword evidence="1" id="KW-0732">Signal</keyword>
<dbReference type="AlphaFoldDB" id="A0A8H6RGE7"/>
<evidence type="ECO:0000313" key="5">
    <source>
        <dbReference type="EMBL" id="KAF7190057.1"/>
    </source>
</evidence>
<accession>A0A8H6RGE7</accession>